<dbReference type="PROSITE" id="PS51257">
    <property type="entry name" value="PROKAR_LIPOPROTEIN"/>
    <property type="match status" value="1"/>
</dbReference>
<protein>
    <submittedName>
        <fullName evidence="7">Leptin receptor overlapping transcript-like 1</fullName>
    </submittedName>
</protein>
<comment type="subcellular location">
    <subcellularLocation>
        <location evidence="1">Membrane</location>
        <topology evidence="1">Multi-pass membrane protein</topology>
    </subcellularLocation>
</comment>
<dbReference type="EMBL" id="VIIS01002154">
    <property type="protein sequence ID" value="KAF0287946.1"/>
    <property type="molecule type" value="Genomic_DNA"/>
</dbReference>
<feature type="transmembrane region" description="Helical" evidence="6">
    <location>
        <begin position="97"/>
        <end position="124"/>
    </location>
</feature>
<feature type="transmembrane region" description="Helical" evidence="6">
    <location>
        <begin position="69"/>
        <end position="91"/>
    </location>
</feature>
<dbReference type="Proteomes" id="UP000440578">
    <property type="component" value="Unassembled WGS sequence"/>
</dbReference>
<evidence type="ECO:0000256" key="1">
    <source>
        <dbReference type="ARBA" id="ARBA00004141"/>
    </source>
</evidence>
<evidence type="ECO:0000256" key="4">
    <source>
        <dbReference type="ARBA" id="ARBA00022989"/>
    </source>
</evidence>
<dbReference type="PANTHER" id="PTHR12050">
    <property type="entry name" value="LEPTIN RECEPTOR-RELATED"/>
    <property type="match status" value="1"/>
</dbReference>
<keyword evidence="4 6" id="KW-1133">Transmembrane helix</keyword>
<dbReference type="Pfam" id="PF04133">
    <property type="entry name" value="Vps55"/>
    <property type="match status" value="1"/>
</dbReference>
<dbReference type="GO" id="GO:0005768">
    <property type="term" value="C:endosome"/>
    <property type="evidence" value="ECO:0007669"/>
    <property type="project" value="TreeGrafter"/>
</dbReference>
<keyword evidence="8" id="KW-1185">Reference proteome</keyword>
<reference evidence="7 8" key="1">
    <citation type="submission" date="2019-07" db="EMBL/GenBank/DDBJ databases">
        <title>Draft genome assembly of a fouling barnacle, Amphibalanus amphitrite (Darwin, 1854): The first reference genome for Thecostraca.</title>
        <authorList>
            <person name="Kim W."/>
        </authorList>
    </citation>
    <scope>NUCLEOTIDE SEQUENCE [LARGE SCALE GENOMIC DNA]</scope>
    <source>
        <strain evidence="7">SNU_AA5</strain>
        <tissue evidence="7">Soma without cirri and trophi</tissue>
    </source>
</reference>
<sequence length="134" mass="14543">MANSVKALILLAFSGALGIMFMVLACALPQYNNWWPFFVIVFYMLAPLPYTIARRYAEDSGAGNACTELAVFLTAGIVISAFGLPIVLAHAPVDGPVIEWGACALVFTGNIIMFLTILGFFVAFDSEGDSWNYF</sequence>
<gene>
    <name evidence="7" type="primary">LEPROTL1_0</name>
    <name evidence="7" type="ORF">FJT64_013634</name>
</gene>
<evidence type="ECO:0000256" key="2">
    <source>
        <dbReference type="ARBA" id="ARBA00005645"/>
    </source>
</evidence>
<feature type="transmembrane region" description="Helical" evidence="6">
    <location>
        <begin position="35"/>
        <end position="57"/>
    </location>
</feature>
<dbReference type="AlphaFoldDB" id="A0A6A4UZK3"/>
<evidence type="ECO:0000313" key="8">
    <source>
        <dbReference type="Proteomes" id="UP000440578"/>
    </source>
</evidence>
<dbReference type="InterPro" id="IPR007262">
    <property type="entry name" value="Vps55/LEPROT"/>
</dbReference>
<organism evidence="7 8">
    <name type="scientific">Amphibalanus amphitrite</name>
    <name type="common">Striped barnacle</name>
    <name type="synonym">Balanus amphitrite</name>
    <dbReference type="NCBI Taxonomy" id="1232801"/>
    <lineage>
        <taxon>Eukaryota</taxon>
        <taxon>Metazoa</taxon>
        <taxon>Ecdysozoa</taxon>
        <taxon>Arthropoda</taxon>
        <taxon>Crustacea</taxon>
        <taxon>Multicrustacea</taxon>
        <taxon>Cirripedia</taxon>
        <taxon>Thoracica</taxon>
        <taxon>Thoracicalcarea</taxon>
        <taxon>Balanomorpha</taxon>
        <taxon>Balanoidea</taxon>
        <taxon>Balanidae</taxon>
        <taxon>Amphibalaninae</taxon>
        <taxon>Amphibalanus</taxon>
    </lineage>
</organism>
<accession>A0A6A4UZK3</accession>
<dbReference type="GO" id="GO:0016020">
    <property type="term" value="C:membrane"/>
    <property type="evidence" value="ECO:0007669"/>
    <property type="project" value="UniProtKB-SubCell"/>
</dbReference>
<evidence type="ECO:0000256" key="3">
    <source>
        <dbReference type="ARBA" id="ARBA00022692"/>
    </source>
</evidence>
<evidence type="ECO:0000256" key="5">
    <source>
        <dbReference type="ARBA" id="ARBA00023136"/>
    </source>
</evidence>
<keyword evidence="3 6" id="KW-0812">Transmembrane</keyword>
<proteinExistence type="inferred from homology"/>
<dbReference type="OrthoDB" id="14246at2759"/>
<comment type="similarity">
    <text evidence="2">Belongs to the OB-RGRP/VPS55 family.</text>
</comment>
<evidence type="ECO:0000313" key="7">
    <source>
        <dbReference type="EMBL" id="KAF0287946.1"/>
    </source>
</evidence>
<dbReference type="GO" id="GO:0032511">
    <property type="term" value="P:late endosome to vacuole transport via multivesicular body sorting pathway"/>
    <property type="evidence" value="ECO:0007669"/>
    <property type="project" value="TreeGrafter"/>
</dbReference>
<keyword evidence="7" id="KW-0675">Receptor</keyword>
<name>A0A6A4UZK3_AMPAM</name>
<dbReference type="PANTHER" id="PTHR12050:SF0">
    <property type="entry name" value="RH04491P"/>
    <property type="match status" value="1"/>
</dbReference>
<evidence type="ECO:0000256" key="6">
    <source>
        <dbReference type="SAM" id="Phobius"/>
    </source>
</evidence>
<keyword evidence="5 6" id="KW-0472">Membrane</keyword>
<comment type="caution">
    <text evidence="7">The sequence shown here is derived from an EMBL/GenBank/DDBJ whole genome shotgun (WGS) entry which is preliminary data.</text>
</comment>